<name>A0A9N9CEC6_9GLOM</name>
<dbReference type="OrthoDB" id="10425956at2759"/>
<feature type="region of interest" description="Disordered" evidence="1">
    <location>
        <begin position="21"/>
        <end position="58"/>
    </location>
</feature>
<protein>
    <submittedName>
        <fullName evidence="2">22820_t:CDS:1</fullName>
    </submittedName>
</protein>
<dbReference type="EMBL" id="CAJVQA010004516">
    <property type="protein sequence ID" value="CAG8600495.1"/>
    <property type="molecule type" value="Genomic_DNA"/>
</dbReference>
<comment type="caution">
    <text evidence="2">The sequence shown here is derived from an EMBL/GenBank/DDBJ whole genome shotgun (WGS) entry which is preliminary data.</text>
</comment>
<organism evidence="2 3">
    <name type="scientific">Cetraspora pellucida</name>
    <dbReference type="NCBI Taxonomy" id="1433469"/>
    <lineage>
        <taxon>Eukaryota</taxon>
        <taxon>Fungi</taxon>
        <taxon>Fungi incertae sedis</taxon>
        <taxon>Mucoromycota</taxon>
        <taxon>Glomeromycotina</taxon>
        <taxon>Glomeromycetes</taxon>
        <taxon>Diversisporales</taxon>
        <taxon>Gigasporaceae</taxon>
        <taxon>Cetraspora</taxon>
    </lineage>
</organism>
<feature type="compositionally biased region" description="Polar residues" evidence="1">
    <location>
        <begin position="86"/>
        <end position="105"/>
    </location>
</feature>
<dbReference type="Proteomes" id="UP000789759">
    <property type="component" value="Unassembled WGS sequence"/>
</dbReference>
<sequence length="180" mass="19561">MHYNFVEILMTLTEKIKKKNMQENATSKDEVREIENKNQVQKKLGEKQEDNSTIINNPTIIESAKEAVVPTFQASGDEETKAAASTIGSGTLVAGSTSPTSSLAQPTEKIGEASGNEAMREKGKEIENNFDEKQENDSTISNNPILIETKEAVSIGGDRALAAGSLFSSPTLFSQYIMML</sequence>
<reference evidence="2" key="1">
    <citation type="submission" date="2021-06" db="EMBL/GenBank/DDBJ databases">
        <authorList>
            <person name="Kallberg Y."/>
            <person name="Tangrot J."/>
            <person name="Rosling A."/>
        </authorList>
    </citation>
    <scope>NUCLEOTIDE SEQUENCE</scope>
    <source>
        <strain evidence="2">FL966</strain>
    </source>
</reference>
<gene>
    <name evidence="2" type="ORF">CPELLU_LOCUS6968</name>
</gene>
<proteinExistence type="predicted"/>
<evidence type="ECO:0000256" key="1">
    <source>
        <dbReference type="SAM" id="MobiDB-lite"/>
    </source>
</evidence>
<evidence type="ECO:0000313" key="3">
    <source>
        <dbReference type="Proteomes" id="UP000789759"/>
    </source>
</evidence>
<evidence type="ECO:0000313" key="2">
    <source>
        <dbReference type="EMBL" id="CAG8600495.1"/>
    </source>
</evidence>
<dbReference type="AlphaFoldDB" id="A0A9N9CEC6"/>
<accession>A0A9N9CEC6</accession>
<feature type="region of interest" description="Disordered" evidence="1">
    <location>
        <begin position="72"/>
        <end position="119"/>
    </location>
</feature>
<feature type="compositionally biased region" description="Basic and acidic residues" evidence="1">
    <location>
        <begin position="26"/>
        <end position="36"/>
    </location>
</feature>
<keyword evidence="3" id="KW-1185">Reference proteome</keyword>